<feature type="compositionally biased region" description="Polar residues" evidence="2">
    <location>
        <begin position="462"/>
        <end position="483"/>
    </location>
</feature>
<keyword evidence="1" id="KW-0479">Metal-binding</keyword>
<evidence type="ECO:0000256" key="1">
    <source>
        <dbReference type="PROSITE-ProRule" id="PRU00175"/>
    </source>
</evidence>
<dbReference type="EMBL" id="CAJHIA010000021">
    <property type="protein sequence ID" value="CAD6446484.1"/>
    <property type="molecule type" value="Genomic_DNA"/>
</dbReference>
<dbReference type="Pfam" id="PF13639">
    <property type="entry name" value="zf-RING_2"/>
    <property type="match status" value="1"/>
</dbReference>
<feature type="domain" description="RING-type" evidence="3">
    <location>
        <begin position="638"/>
        <end position="680"/>
    </location>
</feature>
<dbReference type="OrthoDB" id="8062037at2759"/>
<feature type="region of interest" description="Disordered" evidence="2">
    <location>
        <begin position="18"/>
        <end position="39"/>
    </location>
</feature>
<dbReference type="InterPro" id="IPR001841">
    <property type="entry name" value="Znf_RING"/>
</dbReference>
<comment type="caution">
    <text evidence="4">The sequence shown here is derived from an EMBL/GenBank/DDBJ whole genome shotgun (WGS) entry which is preliminary data.</text>
</comment>
<feature type="compositionally biased region" description="Polar residues" evidence="2">
    <location>
        <begin position="393"/>
        <end position="428"/>
    </location>
</feature>
<accession>A0A8H2VYK3</accession>
<feature type="compositionally biased region" description="Low complexity" evidence="2">
    <location>
        <begin position="567"/>
        <end position="578"/>
    </location>
</feature>
<dbReference type="GO" id="GO:0008270">
    <property type="term" value="F:zinc ion binding"/>
    <property type="evidence" value="ECO:0007669"/>
    <property type="project" value="UniProtKB-KW"/>
</dbReference>
<dbReference type="InterPro" id="IPR013083">
    <property type="entry name" value="Znf_RING/FYVE/PHD"/>
</dbReference>
<dbReference type="Proteomes" id="UP000624404">
    <property type="component" value="Unassembled WGS sequence"/>
</dbReference>
<protein>
    <submittedName>
        <fullName evidence="4">Fdb562d6-a0eb-47b6-8661-8980853d799e-CDS</fullName>
    </submittedName>
</protein>
<sequence>MSDFMNYFRSVGRNINGVFHKGEGRGYKPSGNPQRNFAREPPGYDEVFGRASRVPRTQDVNQDAHNVPVASRAYLASQQVTIPVSPADTNLRINAESCIYREQDDTTMETPPQSREVTPEPELHHLVDAIVAQSGAQPRIVTPELEVHHLEDAISAQSTPRVRVDTPHQTFHRLPGSNIDRDTRLQARIFSNQEVRDTVSRLPPALRSASLQERFGNPGQSTLPRVAFQANEFEYRHSGSDTVEPYSMQPRAVSAPQPALRSNIPVFVGTASSQQRATSQSSIPIANRVASSHQRVSRAHQPSPSREAFTTSARFPLMNGQDPAPSEQVASTRKRHCHNVVPEEFVIPNRSSPRVHGTPQEGSLSGDLHALKLNYPSERAGRPSFATHREITSRQATQSNGTSSNTVAGNTPSNALKNTHYNGIGRSSTSHHENHSGACCSTRSRRELAHSESIESMDVEMNTPTTEPITNFSRPRNSEPTTTSNFSLYQIQNEYLAEAYMRHTGGLTLAQRMEAERPRRGLPRSPGMYNLPTVNDEINHPIHPGDFHNDGYHPVDRDPGRHEERAPAPANRRAAGNLRQRRARNSYASRQRCAARHRAAIAREEALAKDNESKKRKRERQKCISKVLGQVSMNNCFCEDGYDDAGEPHEPVKMLNCRHIFGRSCITEWLMVHNTCPLCRSEVPLSP</sequence>
<evidence type="ECO:0000256" key="2">
    <source>
        <dbReference type="SAM" id="MobiDB-lite"/>
    </source>
</evidence>
<keyword evidence="5" id="KW-1185">Reference proteome</keyword>
<feature type="compositionally biased region" description="Basic and acidic residues" evidence="2">
    <location>
        <begin position="444"/>
        <end position="453"/>
    </location>
</feature>
<feature type="compositionally biased region" description="Basic and acidic residues" evidence="2">
    <location>
        <begin position="542"/>
        <end position="566"/>
    </location>
</feature>
<evidence type="ECO:0000313" key="5">
    <source>
        <dbReference type="Proteomes" id="UP000624404"/>
    </source>
</evidence>
<name>A0A8H2VYK3_9HELO</name>
<proteinExistence type="predicted"/>
<reference evidence="4" key="1">
    <citation type="submission" date="2020-10" db="EMBL/GenBank/DDBJ databases">
        <authorList>
            <person name="Kusch S."/>
        </authorList>
    </citation>
    <scope>NUCLEOTIDE SEQUENCE</scope>
    <source>
        <strain evidence="4">SwB9</strain>
    </source>
</reference>
<feature type="region of interest" description="Disordered" evidence="2">
    <location>
        <begin position="542"/>
        <end position="590"/>
    </location>
</feature>
<evidence type="ECO:0000313" key="4">
    <source>
        <dbReference type="EMBL" id="CAD6446484.1"/>
    </source>
</evidence>
<evidence type="ECO:0000259" key="3">
    <source>
        <dbReference type="PROSITE" id="PS50089"/>
    </source>
</evidence>
<gene>
    <name evidence="4" type="ORF">SCLTRI_LOCUS6276</name>
</gene>
<dbReference type="Gene3D" id="3.30.40.10">
    <property type="entry name" value="Zinc/RING finger domain, C3HC4 (zinc finger)"/>
    <property type="match status" value="1"/>
</dbReference>
<keyword evidence="1" id="KW-0863">Zinc-finger</keyword>
<dbReference type="PROSITE" id="PS50089">
    <property type="entry name" value="ZF_RING_2"/>
    <property type="match status" value="1"/>
</dbReference>
<organism evidence="4 5">
    <name type="scientific">Sclerotinia trifoliorum</name>
    <dbReference type="NCBI Taxonomy" id="28548"/>
    <lineage>
        <taxon>Eukaryota</taxon>
        <taxon>Fungi</taxon>
        <taxon>Dikarya</taxon>
        <taxon>Ascomycota</taxon>
        <taxon>Pezizomycotina</taxon>
        <taxon>Leotiomycetes</taxon>
        <taxon>Helotiales</taxon>
        <taxon>Sclerotiniaceae</taxon>
        <taxon>Sclerotinia</taxon>
    </lineage>
</organism>
<dbReference type="AlphaFoldDB" id="A0A8H2VYK3"/>
<dbReference type="SUPFAM" id="SSF57850">
    <property type="entry name" value="RING/U-box"/>
    <property type="match status" value="1"/>
</dbReference>
<feature type="region of interest" description="Disordered" evidence="2">
    <location>
        <begin position="389"/>
        <end position="483"/>
    </location>
</feature>
<keyword evidence="1" id="KW-0862">Zinc</keyword>